<evidence type="ECO:0000313" key="4">
    <source>
        <dbReference type="Proteomes" id="UP000023152"/>
    </source>
</evidence>
<comment type="caution">
    <text evidence="3">The sequence shown here is derived from an EMBL/GenBank/DDBJ whole genome shotgun (WGS) entry which is preliminary data.</text>
</comment>
<organism evidence="3 4">
    <name type="scientific">Reticulomyxa filosa</name>
    <dbReference type="NCBI Taxonomy" id="46433"/>
    <lineage>
        <taxon>Eukaryota</taxon>
        <taxon>Sar</taxon>
        <taxon>Rhizaria</taxon>
        <taxon>Retaria</taxon>
        <taxon>Foraminifera</taxon>
        <taxon>Monothalamids</taxon>
        <taxon>Reticulomyxidae</taxon>
        <taxon>Reticulomyxa</taxon>
    </lineage>
</organism>
<sequence>MRTKPRFGPTGLFGLPIVWSCAVGVIVPPAIFLLFGTEKVEQKHWAEKSSPYFDYRGEKVGYHDYLKSHGKKHLLSGADAHHGHGHGHDATEHHEHAKEEEEAHPEEKVHEEETPEHEIPKTVETSEIKTSSFPEEVPAKVPEGKPAKVELKDHNPVKEEESRGYPVEPKTPIPEKDKEKEKEKPKKGHH</sequence>
<keyword evidence="2" id="KW-1133">Transmembrane helix</keyword>
<feature type="region of interest" description="Disordered" evidence="1">
    <location>
        <begin position="75"/>
        <end position="190"/>
    </location>
</feature>
<feature type="compositionally biased region" description="Basic and acidic residues" evidence="1">
    <location>
        <begin position="173"/>
        <end position="184"/>
    </location>
</feature>
<feature type="transmembrane region" description="Helical" evidence="2">
    <location>
        <begin position="12"/>
        <end position="35"/>
    </location>
</feature>
<accession>X6N095</accession>
<dbReference type="EMBL" id="ASPP01013379">
    <property type="protein sequence ID" value="ETO19700.1"/>
    <property type="molecule type" value="Genomic_DNA"/>
</dbReference>
<dbReference type="Proteomes" id="UP000023152">
    <property type="component" value="Unassembled WGS sequence"/>
</dbReference>
<name>X6N095_RETFI</name>
<gene>
    <name evidence="3" type="ORF">RFI_17532</name>
</gene>
<feature type="compositionally biased region" description="Basic and acidic residues" evidence="1">
    <location>
        <begin position="142"/>
        <end position="163"/>
    </location>
</feature>
<keyword evidence="4" id="KW-1185">Reference proteome</keyword>
<keyword evidence="2" id="KW-0812">Transmembrane</keyword>
<evidence type="ECO:0000313" key="3">
    <source>
        <dbReference type="EMBL" id="ETO19700.1"/>
    </source>
</evidence>
<proteinExistence type="predicted"/>
<dbReference type="AlphaFoldDB" id="X6N095"/>
<reference evidence="3 4" key="1">
    <citation type="journal article" date="2013" name="Curr. Biol.">
        <title>The Genome of the Foraminiferan Reticulomyxa filosa.</title>
        <authorList>
            <person name="Glockner G."/>
            <person name="Hulsmann N."/>
            <person name="Schleicher M."/>
            <person name="Noegel A.A."/>
            <person name="Eichinger L."/>
            <person name="Gallinger C."/>
            <person name="Pawlowski J."/>
            <person name="Sierra R."/>
            <person name="Euteneuer U."/>
            <person name="Pillet L."/>
            <person name="Moustafa A."/>
            <person name="Platzer M."/>
            <person name="Groth M."/>
            <person name="Szafranski K."/>
            <person name="Schliwa M."/>
        </authorList>
    </citation>
    <scope>NUCLEOTIDE SEQUENCE [LARGE SCALE GENOMIC DNA]</scope>
</reference>
<evidence type="ECO:0000256" key="2">
    <source>
        <dbReference type="SAM" id="Phobius"/>
    </source>
</evidence>
<evidence type="ECO:0000256" key="1">
    <source>
        <dbReference type="SAM" id="MobiDB-lite"/>
    </source>
</evidence>
<feature type="compositionally biased region" description="Basic and acidic residues" evidence="1">
    <location>
        <begin position="79"/>
        <end position="127"/>
    </location>
</feature>
<protein>
    <submittedName>
        <fullName evidence="3">Uncharacterized protein</fullName>
    </submittedName>
</protein>
<keyword evidence="2" id="KW-0472">Membrane</keyword>